<dbReference type="Proteomes" id="UP000712281">
    <property type="component" value="Unassembled WGS sequence"/>
</dbReference>
<dbReference type="AlphaFoldDB" id="A0A8S9H686"/>
<reference evidence="2" key="1">
    <citation type="submission" date="2019-12" db="EMBL/GenBank/DDBJ databases">
        <title>Genome sequencing and annotation of Brassica cretica.</title>
        <authorList>
            <person name="Studholme D.J."/>
            <person name="Sarris P.F."/>
        </authorList>
    </citation>
    <scope>NUCLEOTIDE SEQUENCE</scope>
    <source>
        <strain evidence="2">PFS-001/15</strain>
        <tissue evidence="2">Leaf</tissue>
    </source>
</reference>
<evidence type="ECO:0000313" key="3">
    <source>
        <dbReference type="Proteomes" id="UP000712281"/>
    </source>
</evidence>
<evidence type="ECO:0000256" key="1">
    <source>
        <dbReference type="SAM" id="MobiDB-lite"/>
    </source>
</evidence>
<name>A0A8S9H686_BRACR</name>
<sequence length="135" mass="15361">MRHQTREGDYRRDQSILSRTTHSNSSYRRTEAPNIQYRVVEKSRLSSGSSAPHRNTSYRLPVGKTAGNPQPRQTEFQNDLCLDTTPARDLRNRLITPVAVETDPNLASRLEVTPARNLQARIEIPLPNREESHSG</sequence>
<comment type="caution">
    <text evidence="2">The sequence shown here is derived from an EMBL/GenBank/DDBJ whole genome shotgun (WGS) entry which is preliminary data.</text>
</comment>
<feature type="compositionally biased region" description="Polar residues" evidence="1">
    <location>
        <begin position="15"/>
        <end position="27"/>
    </location>
</feature>
<proteinExistence type="predicted"/>
<evidence type="ECO:0000313" key="2">
    <source>
        <dbReference type="EMBL" id="KAF2552560.1"/>
    </source>
</evidence>
<accession>A0A8S9H686</accession>
<feature type="compositionally biased region" description="Polar residues" evidence="1">
    <location>
        <begin position="67"/>
        <end position="77"/>
    </location>
</feature>
<gene>
    <name evidence="2" type="ORF">F2Q68_00035453</name>
</gene>
<feature type="compositionally biased region" description="Basic and acidic residues" evidence="1">
    <location>
        <begin position="1"/>
        <end position="14"/>
    </location>
</feature>
<protein>
    <submittedName>
        <fullName evidence="2">Uncharacterized protein</fullName>
    </submittedName>
</protein>
<organism evidence="2 3">
    <name type="scientific">Brassica cretica</name>
    <name type="common">Mustard</name>
    <dbReference type="NCBI Taxonomy" id="69181"/>
    <lineage>
        <taxon>Eukaryota</taxon>
        <taxon>Viridiplantae</taxon>
        <taxon>Streptophyta</taxon>
        <taxon>Embryophyta</taxon>
        <taxon>Tracheophyta</taxon>
        <taxon>Spermatophyta</taxon>
        <taxon>Magnoliopsida</taxon>
        <taxon>eudicotyledons</taxon>
        <taxon>Gunneridae</taxon>
        <taxon>Pentapetalae</taxon>
        <taxon>rosids</taxon>
        <taxon>malvids</taxon>
        <taxon>Brassicales</taxon>
        <taxon>Brassicaceae</taxon>
        <taxon>Brassiceae</taxon>
        <taxon>Brassica</taxon>
    </lineage>
</organism>
<dbReference type="EMBL" id="QGKW02001988">
    <property type="protein sequence ID" value="KAF2552560.1"/>
    <property type="molecule type" value="Genomic_DNA"/>
</dbReference>
<feature type="region of interest" description="Disordered" evidence="1">
    <location>
        <begin position="1"/>
        <end position="77"/>
    </location>
</feature>
<feature type="compositionally biased region" description="Polar residues" evidence="1">
    <location>
        <begin position="45"/>
        <end position="58"/>
    </location>
</feature>